<evidence type="ECO:0000313" key="2">
    <source>
        <dbReference type="Proteomes" id="UP001524478"/>
    </source>
</evidence>
<proteinExistence type="predicted"/>
<evidence type="ECO:0000313" key="1">
    <source>
        <dbReference type="EMBL" id="MCQ4922174.1"/>
    </source>
</evidence>
<accession>A0ABT1S6T1</accession>
<dbReference type="RefSeq" id="WP_256310467.1">
    <property type="nucleotide sequence ID" value="NZ_JANGAC010000002.1"/>
</dbReference>
<dbReference type="Proteomes" id="UP001524478">
    <property type="component" value="Unassembled WGS sequence"/>
</dbReference>
<sequence>MNNYELYINGFLEEIQDIKSYVEYIENNFYTQYTNIEWEIETDEIKSLIDEFVFYSNDANVVKNNQEIINKVYIEIEKVIIDKKNFLENNPKLESPYSPSDYKILDEKQGLIEYLNPTYTDNSYQQHQTYLRNLKALELKKEIDDFPASAGHYLEFTEDDYERLIKHSAIYYHNEYIDSVEHDLNNLIDLQTLYRIFDYNNTINVYRQSFILVTTAFDAVIFDISRQIFKDNFFECMDKFNYEKNFKLKEIVAFGNFHNFRDSTIENALKGKYISDVLSVIYEYDKDIFIVDNVDVYEEVMEIISRRNIHIHKRGIVDQRYFEKSNGNKYEYSIGEYAFIDSNYYNNTYNLLRKLILNFNIE</sequence>
<protein>
    <submittedName>
        <fullName evidence="1">Uncharacterized protein</fullName>
    </submittedName>
</protein>
<name>A0ABT1S6T1_9FIRM</name>
<keyword evidence="2" id="KW-1185">Reference proteome</keyword>
<gene>
    <name evidence="1" type="ORF">NE686_03700</name>
</gene>
<dbReference type="EMBL" id="JANGAC010000002">
    <property type="protein sequence ID" value="MCQ4922174.1"/>
    <property type="molecule type" value="Genomic_DNA"/>
</dbReference>
<organism evidence="1 2">
    <name type="scientific">Tissierella carlieri</name>
    <dbReference type="NCBI Taxonomy" id="689904"/>
    <lineage>
        <taxon>Bacteria</taxon>
        <taxon>Bacillati</taxon>
        <taxon>Bacillota</taxon>
        <taxon>Tissierellia</taxon>
        <taxon>Tissierellales</taxon>
        <taxon>Tissierellaceae</taxon>
        <taxon>Tissierella</taxon>
    </lineage>
</organism>
<comment type="caution">
    <text evidence="1">The sequence shown here is derived from an EMBL/GenBank/DDBJ whole genome shotgun (WGS) entry which is preliminary data.</text>
</comment>
<reference evidence="1 2" key="1">
    <citation type="submission" date="2022-06" db="EMBL/GenBank/DDBJ databases">
        <title>Isolation of gut microbiota from human fecal samples.</title>
        <authorList>
            <person name="Pamer E.G."/>
            <person name="Barat B."/>
            <person name="Waligurski E."/>
            <person name="Medina S."/>
            <person name="Paddock L."/>
            <person name="Mostad J."/>
        </authorList>
    </citation>
    <scope>NUCLEOTIDE SEQUENCE [LARGE SCALE GENOMIC DNA]</scope>
    <source>
        <strain evidence="1 2">DFI.7.95</strain>
    </source>
</reference>